<dbReference type="VEuPathDB" id="FungiDB:LELG_05535"/>
<dbReference type="Proteomes" id="UP000001996">
    <property type="component" value="Unassembled WGS sequence"/>
</dbReference>
<keyword evidence="2" id="KW-1185">Reference proteome</keyword>
<dbReference type="HOGENOM" id="CLU_1283452_0_0_1"/>
<accession>A5E7E6</accession>
<protein>
    <submittedName>
        <fullName evidence="1">Uncharacterized protein</fullName>
    </submittedName>
</protein>
<gene>
    <name evidence="1" type="ORF">LELG_05535</name>
</gene>
<dbReference type="InParanoid" id="A5E7E6"/>
<reference evidence="1 2" key="1">
    <citation type="journal article" date="2009" name="Nature">
        <title>Evolution of pathogenicity and sexual reproduction in eight Candida genomes.</title>
        <authorList>
            <person name="Butler G."/>
            <person name="Rasmussen M.D."/>
            <person name="Lin M.F."/>
            <person name="Santos M.A."/>
            <person name="Sakthikumar S."/>
            <person name="Munro C.A."/>
            <person name="Rheinbay E."/>
            <person name="Grabherr M."/>
            <person name="Forche A."/>
            <person name="Reedy J.L."/>
            <person name="Agrafioti I."/>
            <person name="Arnaud M.B."/>
            <person name="Bates S."/>
            <person name="Brown A.J."/>
            <person name="Brunke S."/>
            <person name="Costanzo M.C."/>
            <person name="Fitzpatrick D.A."/>
            <person name="de Groot P.W."/>
            <person name="Harris D."/>
            <person name="Hoyer L.L."/>
            <person name="Hube B."/>
            <person name="Klis F.M."/>
            <person name="Kodira C."/>
            <person name="Lennard N."/>
            <person name="Logue M.E."/>
            <person name="Martin R."/>
            <person name="Neiman A.M."/>
            <person name="Nikolaou E."/>
            <person name="Quail M.A."/>
            <person name="Quinn J."/>
            <person name="Santos M.C."/>
            <person name="Schmitzberger F.F."/>
            <person name="Sherlock G."/>
            <person name="Shah P."/>
            <person name="Silverstein K.A."/>
            <person name="Skrzypek M.S."/>
            <person name="Soll D."/>
            <person name="Staggs R."/>
            <person name="Stansfield I."/>
            <person name="Stumpf M.P."/>
            <person name="Sudbery P.E."/>
            <person name="Srikantha T."/>
            <person name="Zeng Q."/>
            <person name="Berman J."/>
            <person name="Berriman M."/>
            <person name="Heitman J."/>
            <person name="Gow N.A."/>
            <person name="Lorenz M.C."/>
            <person name="Birren B.W."/>
            <person name="Kellis M."/>
            <person name="Cuomo C.A."/>
        </authorList>
    </citation>
    <scope>NUCLEOTIDE SEQUENCE [LARGE SCALE GENOMIC DNA]</scope>
    <source>
        <strain evidence="2">ATCC 11503 / BCRC 21390 / CBS 2605 / JCM 1781 / NBRC 1676 / NRRL YB-4239</strain>
    </source>
</reference>
<sequence>MYIHIYLHISMLLSKFVHKLEKLQKKKHTRIIVKCVVDCNSNFKRLLLLIFRNCSTRLTLPSILYELYCSSSAPNTSILCLVSDVQSTFSFFYFISWSQTRNFLQISCVTKSNSSISYLSGRIKNKRNRGKRKEERGKGRCNKSLFPYFFLPSSISVHSDSSYLLLSFIFSFPPLKEKKDLEEQVEQEWQLTLVLNKLYCEVSTSSELYFNLIFV</sequence>
<evidence type="ECO:0000313" key="2">
    <source>
        <dbReference type="Proteomes" id="UP000001996"/>
    </source>
</evidence>
<dbReference type="EMBL" id="CH981533">
    <property type="protein sequence ID" value="EDK47354.1"/>
    <property type="molecule type" value="Genomic_DNA"/>
</dbReference>
<evidence type="ECO:0000313" key="1">
    <source>
        <dbReference type="EMBL" id="EDK47354.1"/>
    </source>
</evidence>
<organism evidence="1 2">
    <name type="scientific">Lodderomyces elongisporus (strain ATCC 11503 / CBS 2605 / JCM 1781 / NBRC 1676 / NRRL YB-4239)</name>
    <name type="common">Yeast</name>
    <name type="synonym">Saccharomyces elongisporus</name>
    <dbReference type="NCBI Taxonomy" id="379508"/>
    <lineage>
        <taxon>Eukaryota</taxon>
        <taxon>Fungi</taxon>
        <taxon>Dikarya</taxon>
        <taxon>Ascomycota</taxon>
        <taxon>Saccharomycotina</taxon>
        <taxon>Pichiomycetes</taxon>
        <taxon>Debaryomycetaceae</taxon>
        <taxon>Candida/Lodderomyces clade</taxon>
        <taxon>Lodderomyces</taxon>
    </lineage>
</organism>
<name>A5E7E6_LODEL</name>
<dbReference type="AlphaFoldDB" id="A5E7E6"/>
<proteinExistence type="predicted"/>